<dbReference type="NCBIfam" id="TIGR00009">
    <property type="entry name" value="L28"/>
    <property type="match status" value="1"/>
</dbReference>
<dbReference type="InterPro" id="IPR037147">
    <property type="entry name" value="Ribosomal_bL28_sf"/>
</dbReference>
<accession>A0A3B1DKN3</accession>
<dbReference type="InterPro" id="IPR050096">
    <property type="entry name" value="Bacterial_rp_bL28"/>
</dbReference>
<evidence type="ECO:0000256" key="3">
    <source>
        <dbReference type="ARBA" id="ARBA00023274"/>
    </source>
</evidence>
<evidence type="ECO:0000313" key="6">
    <source>
        <dbReference type="EMBL" id="VAX76281.1"/>
    </source>
</evidence>
<dbReference type="PANTHER" id="PTHR39080">
    <property type="entry name" value="50S RIBOSOMAL PROTEIN L28"/>
    <property type="match status" value="1"/>
</dbReference>
<evidence type="ECO:0000256" key="2">
    <source>
        <dbReference type="ARBA" id="ARBA00022980"/>
    </source>
</evidence>
<dbReference type="EMBL" id="LR025085">
    <property type="protein sequence ID" value="VAX76281.1"/>
    <property type="molecule type" value="Genomic_DNA"/>
</dbReference>
<sequence length="73" mass="8689">MSKICQITKKKTMLGNNRSHAMNATKRKFSLNIQYHTFWLPQEKKKIKIRISAKGLRMINKFGISEIYKKYIL</sequence>
<dbReference type="SUPFAM" id="SSF143800">
    <property type="entry name" value="L28p-like"/>
    <property type="match status" value="1"/>
</dbReference>
<dbReference type="Gene3D" id="2.30.170.40">
    <property type="entry name" value="Ribosomal protein L28/L24"/>
    <property type="match status" value="1"/>
</dbReference>
<evidence type="ECO:0000256" key="4">
    <source>
        <dbReference type="ARBA" id="ARBA00035174"/>
    </source>
</evidence>
<dbReference type="PANTHER" id="PTHR39080:SF1">
    <property type="entry name" value="LARGE RIBOSOMAL SUBUNIT PROTEIN BL28A"/>
    <property type="match status" value="1"/>
</dbReference>
<evidence type="ECO:0000313" key="7">
    <source>
        <dbReference type="Proteomes" id="UP000271849"/>
    </source>
</evidence>
<dbReference type="GO" id="GO:0005840">
    <property type="term" value="C:ribosome"/>
    <property type="evidence" value="ECO:0007669"/>
    <property type="project" value="UniProtKB-KW"/>
</dbReference>
<dbReference type="STRING" id="1921549.GCA_900128825_00057"/>
<dbReference type="Proteomes" id="UP000271849">
    <property type="component" value="Chromosome"/>
</dbReference>
<organism evidence="6 7">
    <name type="scientific">Buchnera aphidicola</name>
    <name type="common">Cinara strobi</name>
    <dbReference type="NCBI Taxonomy" id="1921549"/>
    <lineage>
        <taxon>Bacteria</taxon>
        <taxon>Pseudomonadati</taxon>
        <taxon>Pseudomonadota</taxon>
        <taxon>Gammaproteobacteria</taxon>
        <taxon>Enterobacterales</taxon>
        <taxon>Erwiniaceae</taxon>
        <taxon>Buchnera</taxon>
    </lineage>
</organism>
<dbReference type="InterPro" id="IPR026569">
    <property type="entry name" value="Ribosomal_bL28"/>
</dbReference>
<dbReference type="RefSeq" id="WP_158348928.1">
    <property type="nucleotide sequence ID" value="NZ_LR025085.1"/>
</dbReference>
<dbReference type="InterPro" id="IPR001383">
    <property type="entry name" value="Ribosomal_bL28_bact-type"/>
</dbReference>
<dbReference type="OrthoDB" id="9805609at2"/>
<proteinExistence type="inferred from homology"/>
<evidence type="ECO:0000256" key="5">
    <source>
        <dbReference type="HAMAP-Rule" id="MF_00373"/>
    </source>
</evidence>
<protein>
    <recommendedName>
        <fullName evidence="4 5">Large ribosomal subunit protein bL28</fullName>
    </recommendedName>
</protein>
<reference evidence="7" key="1">
    <citation type="submission" date="2018-09" db="EMBL/GenBank/DDBJ databases">
        <authorList>
            <person name="Manzano-Marin A."/>
            <person name="Manzano-Marin A."/>
        </authorList>
    </citation>
    <scope>NUCLEOTIDE SEQUENCE [LARGE SCALE GENOMIC DNA]</scope>
    <source>
        <strain evidence="7">BuCistrobi</strain>
    </source>
</reference>
<dbReference type="HAMAP" id="MF_00373">
    <property type="entry name" value="Ribosomal_bL28"/>
    <property type="match status" value="1"/>
</dbReference>
<dbReference type="Pfam" id="PF00830">
    <property type="entry name" value="Ribosomal_L28"/>
    <property type="match status" value="1"/>
</dbReference>
<dbReference type="InterPro" id="IPR034704">
    <property type="entry name" value="Ribosomal_bL28/bL31-like_sf"/>
</dbReference>
<dbReference type="AlphaFoldDB" id="A0A3B1DKN3"/>
<evidence type="ECO:0000256" key="1">
    <source>
        <dbReference type="ARBA" id="ARBA00008760"/>
    </source>
</evidence>
<comment type="similarity">
    <text evidence="1 5">Belongs to the bacterial ribosomal protein bL28 family.</text>
</comment>
<dbReference type="GO" id="GO:0003735">
    <property type="term" value="F:structural constituent of ribosome"/>
    <property type="evidence" value="ECO:0007669"/>
    <property type="project" value="InterPro"/>
</dbReference>
<name>A0A3B1DKN3_9GAMM</name>
<dbReference type="GO" id="GO:0006412">
    <property type="term" value="P:translation"/>
    <property type="evidence" value="ECO:0007669"/>
    <property type="project" value="UniProtKB-UniRule"/>
</dbReference>
<gene>
    <name evidence="5 6" type="primary">rpmB</name>
    <name evidence="6" type="ORF">BUCINSTRO3249_0057</name>
</gene>
<dbReference type="GO" id="GO:1990904">
    <property type="term" value="C:ribonucleoprotein complex"/>
    <property type="evidence" value="ECO:0007669"/>
    <property type="project" value="UniProtKB-KW"/>
</dbReference>
<keyword evidence="3 5" id="KW-0687">Ribonucleoprotein</keyword>
<keyword evidence="2 5" id="KW-0689">Ribosomal protein</keyword>